<reference evidence="2 3" key="1">
    <citation type="submission" date="2019-01" db="EMBL/GenBank/DDBJ databases">
        <title>Sequencing of cultivated peanut Arachis hypogaea provides insights into genome evolution and oil improvement.</title>
        <authorList>
            <person name="Chen X."/>
        </authorList>
    </citation>
    <scope>NUCLEOTIDE SEQUENCE [LARGE SCALE GENOMIC DNA]</scope>
    <source>
        <strain evidence="3">cv. Fuhuasheng</strain>
        <tissue evidence="2">Leaves</tissue>
    </source>
</reference>
<accession>A0A445C4F2</accession>
<dbReference type="EMBL" id="SDMP01000007">
    <property type="protein sequence ID" value="RYR45794.1"/>
    <property type="molecule type" value="Genomic_DNA"/>
</dbReference>
<organism evidence="2 3">
    <name type="scientific">Arachis hypogaea</name>
    <name type="common">Peanut</name>
    <dbReference type="NCBI Taxonomy" id="3818"/>
    <lineage>
        <taxon>Eukaryota</taxon>
        <taxon>Viridiplantae</taxon>
        <taxon>Streptophyta</taxon>
        <taxon>Embryophyta</taxon>
        <taxon>Tracheophyta</taxon>
        <taxon>Spermatophyta</taxon>
        <taxon>Magnoliopsida</taxon>
        <taxon>eudicotyledons</taxon>
        <taxon>Gunneridae</taxon>
        <taxon>Pentapetalae</taxon>
        <taxon>rosids</taxon>
        <taxon>fabids</taxon>
        <taxon>Fabales</taxon>
        <taxon>Fabaceae</taxon>
        <taxon>Papilionoideae</taxon>
        <taxon>50 kb inversion clade</taxon>
        <taxon>dalbergioids sensu lato</taxon>
        <taxon>Dalbergieae</taxon>
        <taxon>Pterocarpus clade</taxon>
        <taxon>Arachis</taxon>
    </lineage>
</organism>
<evidence type="ECO:0000313" key="2">
    <source>
        <dbReference type="EMBL" id="RYR45794.1"/>
    </source>
</evidence>
<dbReference type="Proteomes" id="UP000289738">
    <property type="component" value="Chromosome A07"/>
</dbReference>
<evidence type="ECO:0000313" key="3">
    <source>
        <dbReference type="Proteomes" id="UP000289738"/>
    </source>
</evidence>
<feature type="compositionally biased region" description="Polar residues" evidence="1">
    <location>
        <begin position="46"/>
        <end position="60"/>
    </location>
</feature>
<name>A0A445C4F2_ARAHY</name>
<protein>
    <submittedName>
        <fullName evidence="2">Uncharacterized protein</fullName>
    </submittedName>
</protein>
<proteinExistence type="predicted"/>
<comment type="caution">
    <text evidence="2">The sequence shown here is derived from an EMBL/GenBank/DDBJ whole genome shotgun (WGS) entry which is preliminary data.</text>
</comment>
<evidence type="ECO:0000256" key="1">
    <source>
        <dbReference type="SAM" id="MobiDB-lite"/>
    </source>
</evidence>
<feature type="region of interest" description="Disordered" evidence="1">
    <location>
        <begin position="1"/>
        <end position="22"/>
    </location>
</feature>
<feature type="region of interest" description="Disordered" evidence="1">
    <location>
        <begin position="43"/>
        <end position="73"/>
    </location>
</feature>
<keyword evidence="3" id="KW-1185">Reference proteome</keyword>
<dbReference type="AlphaFoldDB" id="A0A445C4F2"/>
<gene>
    <name evidence="2" type="ORF">Ahy_A07g031583</name>
</gene>
<sequence>MWRKEETMGKIRRRNQRPVEESKGLARNLRFRRGRRTRLRRHCKNTPGTKSQDQFSSSLRIQPPPSCTVSSPSSNFSRIMRSSYMFFINCTNWTG</sequence>